<feature type="domain" description="TIR" evidence="4">
    <location>
        <begin position="189"/>
        <end position="354"/>
    </location>
</feature>
<dbReference type="InterPro" id="IPR002182">
    <property type="entry name" value="NB-ARC"/>
</dbReference>
<protein>
    <recommendedName>
        <fullName evidence="4">TIR domain-containing protein</fullName>
    </recommendedName>
</protein>
<keyword evidence="3" id="KW-0611">Plant defense</keyword>
<dbReference type="Pfam" id="PF00931">
    <property type="entry name" value="NB-ARC"/>
    <property type="match status" value="1"/>
</dbReference>
<evidence type="ECO:0000313" key="5">
    <source>
        <dbReference type="EMBL" id="KAH7404514.1"/>
    </source>
</evidence>
<dbReference type="Proteomes" id="UP000825935">
    <property type="component" value="Chromosome 15"/>
</dbReference>
<dbReference type="PANTHER" id="PTHR11017:SF385">
    <property type="entry name" value="DISEASE RESISTANCE PROTEIN (TIR-NBS-LRR CLASS)-RELATED"/>
    <property type="match status" value="1"/>
</dbReference>
<dbReference type="SUPFAM" id="SSF52540">
    <property type="entry name" value="P-loop containing nucleoside triphosphate hydrolases"/>
    <property type="match status" value="2"/>
</dbReference>
<dbReference type="SMART" id="SM00255">
    <property type="entry name" value="TIR"/>
    <property type="match status" value="2"/>
</dbReference>
<evidence type="ECO:0000256" key="3">
    <source>
        <dbReference type="ARBA" id="ARBA00022821"/>
    </source>
</evidence>
<organism evidence="5 6">
    <name type="scientific">Ceratopteris richardii</name>
    <name type="common">Triangle waterfern</name>
    <dbReference type="NCBI Taxonomy" id="49495"/>
    <lineage>
        <taxon>Eukaryota</taxon>
        <taxon>Viridiplantae</taxon>
        <taxon>Streptophyta</taxon>
        <taxon>Embryophyta</taxon>
        <taxon>Tracheophyta</taxon>
        <taxon>Polypodiopsida</taxon>
        <taxon>Polypodiidae</taxon>
        <taxon>Polypodiales</taxon>
        <taxon>Pteridineae</taxon>
        <taxon>Pteridaceae</taxon>
        <taxon>Parkerioideae</taxon>
        <taxon>Ceratopteris</taxon>
    </lineage>
</organism>
<evidence type="ECO:0000313" key="6">
    <source>
        <dbReference type="Proteomes" id="UP000825935"/>
    </source>
</evidence>
<dbReference type="InterPro" id="IPR036390">
    <property type="entry name" value="WH_DNA-bd_sf"/>
</dbReference>
<dbReference type="InterPro" id="IPR058192">
    <property type="entry name" value="WHD_ROQ1-like"/>
</dbReference>
<keyword evidence="6" id="KW-1185">Reference proteome</keyword>
<evidence type="ECO:0000256" key="1">
    <source>
        <dbReference type="ARBA" id="ARBA00022528"/>
    </source>
</evidence>
<dbReference type="GO" id="GO:0043531">
    <property type="term" value="F:ADP binding"/>
    <property type="evidence" value="ECO:0007669"/>
    <property type="project" value="InterPro"/>
</dbReference>
<dbReference type="OrthoDB" id="839941at2759"/>
<dbReference type="EMBL" id="CM035420">
    <property type="protein sequence ID" value="KAH7404516.1"/>
    <property type="molecule type" value="Genomic_DNA"/>
</dbReference>
<dbReference type="EMBL" id="CM035420">
    <property type="protein sequence ID" value="KAH7404514.1"/>
    <property type="molecule type" value="Genomic_DNA"/>
</dbReference>
<dbReference type="Gene3D" id="3.40.50.300">
    <property type="entry name" value="P-loop containing nucleotide triphosphate hydrolases"/>
    <property type="match status" value="2"/>
</dbReference>
<dbReference type="Pfam" id="PF01582">
    <property type="entry name" value="TIR"/>
    <property type="match status" value="2"/>
</dbReference>
<dbReference type="Gene3D" id="3.80.10.10">
    <property type="entry name" value="Ribonuclease Inhibitor"/>
    <property type="match status" value="3"/>
</dbReference>
<accession>A0A8T2T328</accession>
<dbReference type="PRINTS" id="PR00364">
    <property type="entry name" value="DISEASERSIST"/>
</dbReference>
<dbReference type="SUPFAM" id="SSF52058">
    <property type="entry name" value="L domain-like"/>
    <property type="match status" value="1"/>
</dbReference>
<evidence type="ECO:0000256" key="2">
    <source>
        <dbReference type="ARBA" id="ARBA00022614"/>
    </source>
</evidence>
<dbReference type="PROSITE" id="PS50104">
    <property type="entry name" value="TIR"/>
    <property type="match status" value="2"/>
</dbReference>
<feature type="domain" description="TIR" evidence="4">
    <location>
        <begin position="3"/>
        <end position="171"/>
    </location>
</feature>
<gene>
    <name evidence="5" type="ORF">KP509_15G029400</name>
</gene>
<reference evidence="5" key="1">
    <citation type="submission" date="2021-08" db="EMBL/GenBank/DDBJ databases">
        <title>WGS assembly of Ceratopteris richardii.</title>
        <authorList>
            <person name="Marchant D.B."/>
            <person name="Chen G."/>
            <person name="Jenkins J."/>
            <person name="Shu S."/>
            <person name="Leebens-Mack J."/>
            <person name="Grimwood J."/>
            <person name="Schmutz J."/>
            <person name="Soltis P."/>
            <person name="Soltis D."/>
            <person name="Chen Z.-H."/>
        </authorList>
    </citation>
    <scope>NUCLEOTIDE SEQUENCE</scope>
    <source>
        <strain evidence="5">Whitten #5841</strain>
        <tissue evidence="5">Leaf</tissue>
    </source>
</reference>
<dbReference type="InterPro" id="IPR000157">
    <property type="entry name" value="TIR_dom"/>
</dbReference>
<proteinExistence type="predicted"/>
<dbReference type="GO" id="GO:0006952">
    <property type="term" value="P:defense response"/>
    <property type="evidence" value="ECO:0007669"/>
    <property type="project" value="UniProtKB-KW"/>
</dbReference>
<keyword evidence="2" id="KW-0433">Leucine-rich repeat</keyword>
<dbReference type="Gene3D" id="3.40.50.10140">
    <property type="entry name" value="Toll/interleukin-1 receptor homology (TIR) domain"/>
    <property type="match status" value="2"/>
</dbReference>
<dbReference type="Gene3D" id="1.10.8.430">
    <property type="entry name" value="Helical domain of apoptotic protease-activating factors"/>
    <property type="match status" value="1"/>
</dbReference>
<dbReference type="GO" id="GO:0007165">
    <property type="term" value="P:signal transduction"/>
    <property type="evidence" value="ECO:0007669"/>
    <property type="project" value="InterPro"/>
</dbReference>
<dbReference type="InterPro" id="IPR035897">
    <property type="entry name" value="Toll_tir_struct_dom_sf"/>
</dbReference>
<keyword evidence="1" id="KW-0150">Chloroplast</keyword>
<dbReference type="InterPro" id="IPR042197">
    <property type="entry name" value="Apaf_helical"/>
</dbReference>
<dbReference type="InterPro" id="IPR032675">
    <property type="entry name" value="LRR_dom_sf"/>
</dbReference>
<dbReference type="InterPro" id="IPR027417">
    <property type="entry name" value="P-loop_NTPase"/>
</dbReference>
<dbReference type="EMBL" id="CM035420">
    <property type="protein sequence ID" value="KAH7404515.1"/>
    <property type="molecule type" value="Genomic_DNA"/>
</dbReference>
<dbReference type="Pfam" id="PF23282">
    <property type="entry name" value="WHD_ROQ1"/>
    <property type="match status" value="1"/>
</dbReference>
<sequence length="1477" mass="167794">MCPVYEVFICHRGPDTKRNVVSVLSGMLCSEGISCFVDYEMQEGTDIKPGIYKAIDSSLVYIIVLSPTFASSKWCLDEVVHIMNIQRSGCTSKAPRRVFPVLYDVRLSVVRQQVTDLAVKRSTPEEREQWDKALEDLSHIQGMEYCIKTTFQWDKLEEIVVEVESFLKGTVSLNIRAELAHGRSYDDTKGLEVFICHLGLDTGRTVVSVLCGLLRSKRITFYVTDEMENEAQINSGIDEAIQKSRVYVVVLSKNFTSSKSCLDAVLKIMNTLSWGDTSRSRTVLPIFCDVNPSEVRYHKAEVKGSTTKENERWSKALHDLSEIKGFEYDSKTMFLWEKLQDIVREVKASLKKANSHETKQKCENSYAKQIHEVQQVLESDKSKDVFLVGVYGSNKAQFVKLLIDKLSDNFNAFCKLSNVMEKYNQGDRFTDLIKKVYADLILDLNEESPNYDEYESNCEHRLQNKKCLIVLHVVGNDIDQIRRLLALVKVTLQNGSLVVLTSQFEHILTKVVKVDKLIRLRSLEDTSGILTVCYGDRRDINEAFFSYLQETFSMVGLDVHFLGKEEVVNNSTSLQNAQVILCIISKGFSIGDSEILLRNAAINRPKIFYVSYGSHPNNESTSNIRFDFKVSFEEATGQLHRLEFKLMVYEVLRTLKKGGQKMMDVTDFPVGLRQAVNEIETWLFRHPPRSNWSLRCFGLLGMGGAGKTTIAKSIYNRMHSEFEGSCFCLNIRAYVATKYSGLVDMQKKILNDIVSKQFREKQIIDEDNGKMVLASELKGINALIVLDDVDSMSHIEALYQPLCSLGANSVVIITSRDRSTLESAQPEMIFEINGLSNREDSERLFYWHAFLKPEPPAHLKEVSHKVIDACRGLPLSLKSIGAHLYHNSDKCFWEESLHFLQQNENEIFNVLRVSFDGLKCNEKEAFLDISCFLIGEEEEIACLVLEGCYGIGRTHLNLLKSKCLISIDYDRGGTRVIAMHDQLRDMGRHIIQERRPNRAWNAETAERVLKDKRARSALRGLSVFSTVHFPKVVAKCTSLPQLKILVLDGRFERTYRESEFLLWERTFLREESEDVISAKEFLENMHCHELRWLRWWFAPFEEVPRGLRSAKLVVLDLSHSENLRKLPIVSVSNLQRLELGGCGKLEELPEMSALRYLNLSRCGRLKCLASSIGRSTDLKSLNLRSCTSLAFLPQDMTGFFDLQEINVSYCKSLSRLPFLPTALKILNAAECESLQSIDEVRLPTLLQLHLHSCSNLKVLKASIPKIAELNLLNCSKLKSFNVSAASMQRLDLGECSALDELDCKGLSSLESLRLQECTSLRALYFVPKSLKLINLKFCDSLETIHVEDSLPNLQVLNLTMCKKLKEFPTTFLGSSLQHLTLSGCSGLKEFDSDNQASFFANLCSLQVLGLSWCDSLRTLCFLPTTLQELLLMGCRKLEDVDVGALSNLEKLDIRDCPHLLSRFPDKIGSLPSLQIWR</sequence>
<keyword evidence="1" id="KW-0934">Plastid</keyword>
<dbReference type="SUPFAM" id="SSF46785">
    <property type="entry name" value="Winged helix' DNA-binding domain"/>
    <property type="match status" value="1"/>
</dbReference>
<evidence type="ECO:0000259" key="4">
    <source>
        <dbReference type="PROSITE" id="PS50104"/>
    </source>
</evidence>
<dbReference type="SUPFAM" id="SSF52200">
    <property type="entry name" value="Toll/Interleukin receptor TIR domain"/>
    <property type="match status" value="2"/>
</dbReference>
<name>A0A8T2T328_CERRI</name>
<dbReference type="PANTHER" id="PTHR11017">
    <property type="entry name" value="LEUCINE-RICH REPEAT-CONTAINING PROTEIN"/>
    <property type="match status" value="1"/>
</dbReference>
<comment type="caution">
    <text evidence="5">The sequence shown here is derived from an EMBL/GenBank/DDBJ whole genome shotgun (WGS) entry which is preliminary data.</text>
</comment>
<dbReference type="InterPro" id="IPR044974">
    <property type="entry name" value="Disease_R_plants"/>
</dbReference>